<gene>
    <name evidence="2" type="ORF">HH303_03340</name>
</gene>
<keyword evidence="1" id="KW-0175">Coiled coil</keyword>
<evidence type="ECO:0000256" key="1">
    <source>
        <dbReference type="SAM" id="Coils"/>
    </source>
</evidence>
<dbReference type="Proteomes" id="UP000539372">
    <property type="component" value="Unassembled WGS sequence"/>
</dbReference>
<dbReference type="EMBL" id="JABBNT010000001">
    <property type="protein sequence ID" value="NMM43498.1"/>
    <property type="molecule type" value="Genomic_DNA"/>
</dbReference>
<dbReference type="InterPro" id="IPR009579">
    <property type="entry name" value="DUF1192"/>
</dbReference>
<reference evidence="2 3" key="1">
    <citation type="submission" date="2020-04" db="EMBL/GenBank/DDBJ databases">
        <title>Rhodospirillaceae bacterium KN72 isolated from deep sea.</title>
        <authorList>
            <person name="Zhang D.-C."/>
        </authorList>
    </citation>
    <scope>NUCLEOTIDE SEQUENCE [LARGE SCALE GENOMIC DNA]</scope>
    <source>
        <strain evidence="2 3">KN72</strain>
    </source>
</reference>
<evidence type="ECO:0000313" key="3">
    <source>
        <dbReference type="Proteomes" id="UP000539372"/>
    </source>
</evidence>
<comment type="caution">
    <text evidence="2">The sequence shown here is derived from an EMBL/GenBank/DDBJ whole genome shotgun (WGS) entry which is preliminary data.</text>
</comment>
<sequence>MFDEEEAPKPKGIVPQDLDVMSVEALNDYIAELESEIARVREKIEAKQGARSAAETFFKS</sequence>
<proteinExistence type="predicted"/>
<name>A0A7Y0DXN2_9PROT</name>
<protein>
    <submittedName>
        <fullName evidence="2">DUF1192 domain-containing protein</fullName>
    </submittedName>
</protein>
<feature type="coiled-coil region" evidence="1">
    <location>
        <begin position="23"/>
        <end position="50"/>
    </location>
</feature>
<evidence type="ECO:0000313" key="2">
    <source>
        <dbReference type="EMBL" id="NMM43498.1"/>
    </source>
</evidence>
<keyword evidence="3" id="KW-1185">Reference proteome</keyword>
<dbReference type="Pfam" id="PF06698">
    <property type="entry name" value="DUF1192"/>
    <property type="match status" value="1"/>
</dbReference>
<dbReference type="AlphaFoldDB" id="A0A7Y0DXN2"/>
<dbReference type="RefSeq" id="WP_169623772.1">
    <property type="nucleotide sequence ID" value="NZ_JABBNT010000001.1"/>
</dbReference>
<organism evidence="2 3">
    <name type="scientific">Pacificispira spongiicola</name>
    <dbReference type="NCBI Taxonomy" id="2729598"/>
    <lineage>
        <taxon>Bacteria</taxon>
        <taxon>Pseudomonadati</taxon>
        <taxon>Pseudomonadota</taxon>
        <taxon>Alphaproteobacteria</taxon>
        <taxon>Rhodospirillales</taxon>
        <taxon>Rhodospirillaceae</taxon>
        <taxon>Pacificispira</taxon>
    </lineage>
</organism>
<accession>A0A7Y0DXN2</accession>